<evidence type="ECO:0000256" key="8">
    <source>
        <dbReference type="RuleBase" id="RU363032"/>
    </source>
</evidence>
<dbReference type="EMBL" id="CU469464">
    <property type="protein sequence ID" value="CAP18479.1"/>
    <property type="molecule type" value="Genomic_DNA"/>
</dbReference>
<evidence type="ECO:0000259" key="9">
    <source>
        <dbReference type="PROSITE" id="PS50928"/>
    </source>
</evidence>
<keyword evidence="7 8" id="KW-0472">Membrane</keyword>
<comment type="similarity">
    <text evidence="2">Belongs to the binding-protein-dependent transport system permease family. CysTW subfamily.</text>
</comment>
<dbReference type="InterPro" id="IPR051789">
    <property type="entry name" value="Bact_Polyamine_Transport"/>
</dbReference>
<dbReference type="eggNOG" id="COG1177">
    <property type="taxonomic scope" value="Bacteria"/>
</dbReference>
<organism evidence="11">
    <name type="scientific">Phytoplasma mali (strain AT)</name>
    <dbReference type="NCBI Taxonomy" id="482235"/>
    <lineage>
        <taxon>Bacteria</taxon>
        <taxon>Bacillati</taxon>
        <taxon>Mycoplasmatota</taxon>
        <taxon>Mollicutes</taxon>
        <taxon>Acholeplasmatales</taxon>
        <taxon>Acholeplasmataceae</taxon>
        <taxon>Candidatus Phytoplasma</taxon>
        <taxon>16SrX (Apple proliferation group)</taxon>
    </lineage>
</organism>
<dbReference type="PANTHER" id="PTHR43848:SF2">
    <property type="entry name" value="PUTRESCINE TRANSPORT SYSTEM PERMEASE PROTEIN POTI"/>
    <property type="match status" value="1"/>
</dbReference>
<dbReference type="KEGG" id="pml:ATP_00292"/>
<dbReference type="GO" id="GO:0005886">
    <property type="term" value="C:plasma membrane"/>
    <property type="evidence" value="ECO:0007669"/>
    <property type="project" value="UniProtKB-SubCell"/>
</dbReference>
<feature type="transmembrane region" description="Helical" evidence="8">
    <location>
        <begin position="232"/>
        <end position="254"/>
    </location>
</feature>
<dbReference type="InterPro" id="IPR000515">
    <property type="entry name" value="MetI-like"/>
</dbReference>
<feature type="transmembrane region" description="Helical" evidence="8">
    <location>
        <begin position="65"/>
        <end position="88"/>
    </location>
</feature>
<keyword evidence="5 8" id="KW-0812">Transmembrane</keyword>
<evidence type="ECO:0000256" key="3">
    <source>
        <dbReference type="ARBA" id="ARBA00022448"/>
    </source>
</evidence>
<dbReference type="Pfam" id="PF00528">
    <property type="entry name" value="BPD_transp_1"/>
    <property type="match status" value="1"/>
</dbReference>
<keyword evidence="3 8" id="KW-0813">Transport</keyword>
<proteinExistence type="inferred from homology"/>
<evidence type="ECO:0000313" key="10">
    <source>
        <dbReference type="EMBL" id="CAP18479.1"/>
    </source>
</evidence>
<feature type="domain" description="ABC transmembrane type-1" evidence="9">
    <location>
        <begin position="65"/>
        <end position="255"/>
    </location>
</feature>
<keyword evidence="6 8" id="KW-1133">Transmembrane helix</keyword>
<dbReference type="CDD" id="cd06261">
    <property type="entry name" value="TM_PBP2"/>
    <property type="match status" value="1"/>
</dbReference>
<feature type="transmembrane region" description="Helical" evidence="8">
    <location>
        <begin position="9"/>
        <end position="31"/>
    </location>
</feature>
<protein>
    <submittedName>
        <fullName evidence="10">ABC-type spermidine/putrescine transport, permease protein II</fullName>
    </submittedName>
</protein>
<dbReference type="HOGENOM" id="CLU_016047_3_0_14"/>
<keyword evidence="4" id="KW-1003">Cell membrane</keyword>
<dbReference type="Proteomes" id="UP000002020">
    <property type="component" value="Chromosome"/>
</dbReference>
<evidence type="ECO:0000256" key="2">
    <source>
        <dbReference type="ARBA" id="ARBA00007069"/>
    </source>
</evidence>
<dbReference type="PROSITE" id="PS50928">
    <property type="entry name" value="ABC_TM1"/>
    <property type="match status" value="1"/>
</dbReference>
<evidence type="ECO:0000256" key="7">
    <source>
        <dbReference type="ARBA" id="ARBA00023136"/>
    </source>
</evidence>
<dbReference type="STRING" id="37692.ATP_00292"/>
<feature type="transmembrane region" description="Helical" evidence="8">
    <location>
        <begin position="100"/>
        <end position="127"/>
    </location>
</feature>
<dbReference type="PANTHER" id="PTHR43848">
    <property type="entry name" value="PUTRESCINE TRANSPORT SYSTEM PERMEASE PROTEIN POTI"/>
    <property type="match status" value="1"/>
</dbReference>
<dbReference type="Gene3D" id="1.10.3720.10">
    <property type="entry name" value="MetI-like"/>
    <property type="match status" value="1"/>
</dbReference>
<dbReference type="GO" id="GO:0055085">
    <property type="term" value="P:transmembrane transport"/>
    <property type="evidence" value="ECO:0007669"/>
    <property type="project" value="InterPro"/>
</dbReference>
<evidence type="ECO:0000256" key="4">
    <source>
        <dbReference type="ARBA" id="ARBA00022475"/>
    </source>
</evidence>
<feature type="transmembrane region" description="Helical" evidence="8">
    <location>
        <begin position="189"/>
        <end position="212"/>
    </location>
</feature>
<evidence type="ECO:0000256" key="1">
    <source>
        <dbReference type="ARBA" id="ARBA00004651"/>
    </source>
</evidence>
<evidence type="ECO:0000313" key="11">
    <source>
        <dbReference type="Proteomes" id="UP000002020"/>
    </source>
</evidence>
<name>B3QZU2_PHYMT</name>
<accession>B3QZU2</accession>
<gene>
    <name evidence="10" type="primary">potC</name>
    <name evidence="10" type="ordered locus">ATP_00292</name>
</gene>
<keyword evidence="11" id="KW-1185">Reference proteome</keyword>
<reference evidence="10 11" key="1">
    <citation type="journal article" date="2008" name="BMC Genomics">
        <title>The linear chromosome of the plant-pathogenic mycoplasma 'Candidatus Phytoplasma mali'.</title>
        <authorList>
            <person name="Kube M."/>
            <person name="Schneider B."/>
            <person name="Kuhl H."/>
            <person name="Dandekar T."/>
            <person name="Heitmann K."/>
            <person name="Migdoll A.M."/>
            <person name="Reinhardt R."/>
            <person name="Seemueller E."/>
        </authorList>
    </citation>
    <scope>NUCLEOTIDE SEQUENCE [LARGE SCALE GENOMIC DNA]</scope>
    <source>
        <strain evidence="10 11">AT</strain>
    </source>
</reference>
<evidence type="ECO:0000256" key="5">
    <source>
        <dbReference type="ARBA" id="ARBA00022692"/>
    </source>
</evidence>
<dbReference type="AlphaFoldDB" id="B3QZU2"/>
<sequence length="263" mass="30148">MFKKNFLDYFYLNLILLFIYIPILSLVIFSFNQTEGRIASLVNWERFGFRWYGKIFSNSAIRNSIIVTFKIAIFSTFISTIIGTLAAISLAQNKLKWQHFILNLNQISFVIPEIIIALALFVFFGFIRLENGFLRMLFAHISFSVPYVLATIFPKCNNFEINLFEAAYDLGANPLQTLIRVVLPQLKSVILAGASLAFALSFDDFIISYFVGGSDYQNISSYIYSLKGTINPAINALSSILILFIFFKIFINYLKLRKESIFK</sequence>
<dbReference type="InterPro" id="IPR035906">
    <property type="entry name" value="MetI-like_sf"/>
</dbReference>
<comment type="subcellular location">
    <subcellularLocation>
        <location evidence="1 8">Cell membrane</location>
        <topology evidence="1 8">Multi-pass membrane protein</topology>
    </subcellularLocation>
</comment>
<dbReference type="SUPFAM" id="SSF161098">
    <property type="entry name" value="MetI-like"/>
    <property type="match status" value="1"/>
</dbReference>
<evidence type="ECO:0000256" key="6">
    <source>
        <dbReference type="ARBA" id="ARBA00022989"/>
    </source>
</evidence>